<dbReference type="PANTHER" id="PTHR30481:SF3">
    <property type="entry name" value="DNA ADENINE METHYLASE"/>
    <property type="match status" value="1"/>
</dbReference>
<keyword evidence="9" id="KW-1185">Reference proteome</keyword>
<comment type="similarity">
    <text evidence="1 7">Belongs to the N(4)/N(6)-methyltransferase family.</text>
</comment>
<accession>A0A9W6GHW6</accession>
<dbReference type="GO" id="GO:1904047">
    <property type="term" value="F:S-adenosyl-L-methionine binding"/>
    <property type="evidence" value="ECO:0007669"/>
    <property type="project" value="TreeGrafter"/>
</dbReference>
<dbReference type="InterPro" id="IPR002052">
    <property type="entry name" value="DNA_methylase_N6_adenine_CS"/>
</dbReference>
<dbReference type="GO" id="GO:0006298">
    <property type="term" value="P:mismatch repair"/>
    <property type="evidence" value="ECO:0007669"/>
    <property type="project" value="TreeGrafter"/>
</dbReference>
<dbReference type="InterPro" id="IPR012263">
    <property type="entry name" value="M_m6A_EcoRV"/>
</dbReference>
<dbReference type="PROSITE" id="PS00092">
    <property type="entry name" value="N6_MTASE"/>
    <property type="match status" value="1"/>
</dbReference>
<proteinExistence type="inferred from homology"/>
<keyword evidence="3 7" id="KW-0489">Methyltransferase</keyword>
<dbReference type="GO" id="GO:0009307">
    <property type="term" value="P:DNA restriction-modification system"/>
    <property type="evidence" value="ECO:0007669"/>
    <property type="project" value="InterPro"/>
</dbReference>
<evidence type="ECO:0000256" key="4">
    <source>
        <dbReference type="ARBA" id="ARBA00022679"/>
    </source>
</evidence>
<dbReference type="PRINTS" id="PR00505">
    <property type="entry name" value="D12N6MTFRASE"/>
</dbReference>
<dbReference type="PANTHER" id="PTHR30481">
    <property type="entry name" value="DNA ADENINE METHYLASE"/>
    <property type="match status" value="1"/>
</dbReference>
<dbReference type="InterPro" id="IPR023095">
    <property type="entry name" value="Ade_MeTrfase_dom_2"/>
</dbReference>
<dbReference type="PIRSF" id="PIRSF000398">
    <property type="entry name" value="M_m6A_EcoRV"/>
    <property type="match status" value="1"/>
</dbReference>
<evidence type="ECO:0000256" key="3">
    <source>
        <dbReference type="ARBA" id="ARBA00022603"/>
    </source>
</evidence>
<dbReference type="NCBIfam" id="TIGR00571">
    <property type="entry name" value="dam"/>
    <property type="match status" value="1"/>
</dbReference>
<gene>
    <name evidence="8" type="ORF">TISLANDTSLP1_21680</name>
</gene>
<dbReference type="AlphaFoldDB" id="A0A9W6GHW6"/>
<dbReference type="GO" id="GO:0043565">
    <property type="term" value="F:sequence-specific DNA binding"/>
    <property type="evidence" value="ECO:0007669"/>
    <property type="project" value="TreeGrafter"/>
</dbReference>
<dbReference type="Pfam" id="PF02086">
    <property type="entry name" value="MethyltransfD12"/>
    <property type="match status" value="1"/>
</dbReference>
<evidence type="ECO:0000313" key="9">
    <source>
        <dbReference type="Proteomes" id="UP001144297"/>
    </source>
</evidence>
<dbReference type="EMBL" id="BSDX01000001">
    <property type="protein sequence ID" value="GLI54475.1"/>
    <property type="molecule type" value="Genomic_DNA"/>
</dbReference>
<dbReference type="SUPFAM" id="SSF53335">
    <property type="entry name" value="S-adenosyl-L-methionine-dependent methyltransferases"/>
    <property type="match status" value="1"/>
</dbReference>
<name>A0A9W6GHW6_9BACT</name>
<dbReference type="GO" id="GO:0032259">
    <property type="term" value="P:methylation"/>
    <property type="evidence" value="ECO:0007669"/>
    <property type="project" value="UniProtKB-KW"/>
</dbReference>
<dbReference type="EC" id="2.1.1.72" evidence="2 7"/>
<comment type="catalytic activity">
    <reaction evidence="6 7">
        <text>a 2'-deoxyadenosine in DNA + S-adenosyl-L-methionine = an N(6)-methyl-2'-deoxyadenosine in DNA + S-adenosyl-L-homocysteine + H(+)</text>
        <dbReference type="Rhea" id="RHEA:15197"/>
        <dbReference type="Rhea" id="RHEA-COMP:12418"/>
        <dbReference type="Rhea" id="RHEA-COMP:12419"/>
        <dbReference type="ChEBI" id="CHEBI:15378"/>
        <dbReference type="ChEBI" id="CHEBI:57856"/>
        <dbReference type="ChEBI" id="CHEBI:59789"/>
        <dbReference type="ChEBI" id="CHEBI:90615"/>
        <dbReference type="ChEBI" id="CHEBI:90616"/>
        <dbReference type="EC" id="2.1.1.72"/>
    </reaction>
</comment>
<reference evidence="8" key="1">
    <citation type="submission" date="2022-12" db="EMBL/GenBank/DDBJ databases">
        <title>Reference genome sequencing for broad-spectrum identification of bacterial and archaeal isolates by mass spectrometry.</title>
        <authorList>
            <person name="Sekiguchi Y."/>
            <person name="Tourlousse D.M."/>
        </authorList>
    </citation>
    <scope>NUCLEOTIDE SEQUENCE</scope>
    <source>
        <strain evidence="8">TSL-P1</strain>
    </source>
</reference>
<dbReference type="Gene3D" id="1.10.1020.10">
    <property type="entry name" value="Adenine-specific Methyltransferase, Domain 2"/>
    <property type="match status" value="1"/>
</dbReference>
<keyword evidence="5 7" id="KW-0949">S-adenosyl-L-methionine</keyword>
<evidence type="ECO:0000313" key="8">
    <source>
        <dbReference type="EMBL" id="GLI54475.1"/>
    </source>
</evidence>
<organism evidence="8 9">
    <name type="scientific">Thermodesulfovibrio yellowstonii</name>
    <dbReference type="NCBI Taxonomy" id="28262"/>
    <lineage>
        <taxon>Bacteria</taxon>
        <taxon>Pseudomonadati</taxon>
        <taxon>Nitrospirota</taxon>
        <taxon>Thermodesulfovibrionia</taxon>
        <taxon>Thermodesulfovibrionales</taxon>
        <taxon>Thermodesulfovibrionaceae</taxon>
        <taxon>Thermodesulfovibrio</taxon>
    </lineage>
</organism>
<sequence>MKITVKENKLNFIRYPGGKQKILNYILPFLPSREEIRGNYIEPFLGSGAVFFAIDPKNAILADINRELIDLFHGIRAYPRDVWKIYKSFPQDKEGYYRIRNTKIENDDLAFKAAKLLYLNRTCFKGMWRQNSNGTFNVGYGGQSRRWVINEELLIKVSERLKNSVLLWSDFESVIDKSKEGDFIFLDPPYKPGGRELKHAHYAYQKFLFSDYQRLSNSLKKATHRKVNWAMTISSHQDIIELFKEYYIYLIPKGTGSSPGILRNNSGEVLICNYKMEVYNERFF</sequence>
<evidence type="ECO:0000256" key="2">
    <source>
        <dbReference type="ARBA" id="ARBA00011900"/>
    </source>
</evidence>
<evidence type="ECO:0000256" key="6">
    <source>
        <dbReference type="ARBA" id="ARBA00047942"/>
    </source>
</evidence>
<keyword evidence="4 7" id="KW-0808">Transferase</keyword>
<protein>
    <recommendedName>
        <fullName evidence="2 7">Site-specific DNA-methyltransferase (adenine-specific)</fullName>
        <ecNumber evidence="2 7">2.1.1.72</ecNumber>
    </recommendedName>
</protein>
<dbReference type="Gene3D" id="3.40.50.150">
    <property type="entry name" value="Vaccinia Virus protein VP39"/>
    <property type="match status" value="1"/>
</dbReference>
<evidence type="ECO:0000256" key="1">
    <source>
        <dbReference type="ARBA" id="ARBA00006594"/>
    </source>
</evidence>
<dbReference type="GO" id="GO:0009007">
    <property type="term" value="F:site-specific DNA-methyltransferase (adenine-specific) activity"/>
    <property type="evidence" value="ECO:0007669"/>
    <property type="project" value="UniProtKB-UniRule"/>
</dbReference>
<dbReference type="InterPro" id="IPR012327">
    <property type="entry name" value="MeTrfase_D12"/>
</dbReference>
<evidence type="ECO:0000256" key="5">
    <source>
        <dbReference type="ARBA" id="ARBA00022691"/>
    </source>
</evidence>
<evidence type="ECO:0000256" key="7">
    <source>
        <dbReference type="RuleBase" id="RU361257"/>
    </source>
</evidence>
<dbReference type="InterPro" id="IPR029063">
    <property type="entry name" value="SAM-dependent_MTases_sf"/>
</dbReference>
<comment type="caution">
    <text evidence="8">The sequence shown here is derived from an EMBL/GenBank/DDBJ whole genome shotgun (WGS) entry which is preliminary data.</text>
</comment>
<dbReference type="Proteomes" id="UP001144297">
    <property type="component" value="Unassembled WGS sequence"/>
</dbReference>